<sequence>MENLVKAYLGFDGALSSVCLRITASTWRHIYLDDADANFVPGPVASRCCGLLGYSLFSSPFSTSHRALTLGSAPRRIWYKSIPIDSTLFCLFTDLCQHMEAYLTGMTLMPILMQSRSGVVSSGSSDDPPAVATGNRVNVLGRKKDTEVGNSLIVEGQFSKIQVKRGLQGVSLLSEESTSTSRNPTNMKLELAWGSPMYHVDDLPFNPSSLPDIYPQFCKSVESKCAICNCFKLLMSVGPLPSTDLSKIGGSPLLDQLGAKKEMGFAGGESAALGRVYKYFWKKVEP</sequence>
<dbReference type="EMBL" id="CM010723">
    <property type="protein sequence ID" value="RZC76359.1"/>
    <property type="molecule type" value="Genomic_DNA"/>
</dbReference>
<evidence type="ECO:0000313" key="2">
    <source>
        <dbReference type="Proteomes" id="UP000316621"/>
    </source>
</evidence>
<proteinExistence type="predicted"/>
<evidence type="ECO:0000313" key="1">
    <source>
        <dbReference type="EMBL" id="RZC76359.1"/>
    </source>
</evidence>
<gene>
    <name evidence="1" type="ORF">C5167_000418</name>
</gene>
<name>A0A4Y7KWM3_PAPSO</name>
<dbReference type="Gramene" id="RZC76359">
    <property type="protein sequence ID" value="RZC76359"/>
    <property type="gene ID" value="C5167_000418"/>
</dbReference>
<keyword evidence="2" id="KW-1185">Reference proteome</keyword>
<reference evidence="1 2" key="1">
    <citation type="journal article" date="2018" name="Science">
        <title>The opium poppy genome and morphinan production.</title>
        <authorList>
            <person name="Guo L."/>
            <person name="Winzer T."/>
            <person name="Yang X."/>
            <person name="Li Y."/>
            <person name="Ning Z."/>
            <person name="He Z."/>
            <person name="Teodor R."/>
            <person name="Lu Y."/>
            <person name="Bowser T.A."/>
            <person name="Graham I.A."/>
            <person name="Ye K."/>
        </authorList>
    </citation>
    <scope>NUCLEOTIDE SEQUENCE [LARGE SCALE GENOMIC DNA]</scope>
    <source>
        <strain evidence="2">cv. HN1</strain>
        <tissue evidence="1">Leaves</tissue>
    </source>
</reference>
<dbReference type="STRING" id="3469.A0A4Y7KWM3"/>
<dbReference type="Gene3D" id="1.25.40.80">
    <property type="match status" value="1"/>
</dbReference>
<dbReference type="Proteomes" id="UP000316621">
    <property type="component" value="Chromosome 9"/>
</dbReference>
<protein>
    <submittedName>
        <fullName evidence="1">Uncharacterized protein</fullName>
    </submittedName>
</protein>
<dbReference type="AlphaFoldDB" id="A0A4Y7KWM3"/>
<accession>A0A4Y7KWM3</accession>
<organism evidence="1 2">
    <name type="scientific">Papaver somniferum</name>
    <name type="common">Opium poppy</name>
    <dbReference type="NCBI Taxonomy" id="3469"/>
    <lineage>
        <taxon>Eukaryota</taxon>
        <taxon>Viridiplantae</taxon>
        <taxon>Streptophyta</taxon>
        <taxon>Embryophyta</taxon>
        <taxon>Tracheophyta</taxon>
        <taxon>Spermatophyta</taxon>
        <taxon>Magnoliopsida</taxon>
        <taxon>Ranunculales</taxon>
        <taxon>Papaveraceae</taxon>
        <taxon>Papaveroideae</taxon>
        <taxon>Papaver</taxon>
    </lineage>
</organism>